<dbReference type="AlphaFoldDB" id="A0A4S8MHI8"/>
<feature type="region of interest" description="Disordered" evidence="1">
    <location>
        <begin position="472"/>
        <end position="493"/>
    </location>
</feature>
<evidence type="ECO:0000313" key="2">
    <source>
        <dbReference type="EMBL" id="THV01624.1"/>
    </source>
</evidence>
<gene>
    <name evidence="2" type="ORF">K435DRAFT_853645</name>
</gene>
<dbReference type="OrthoDB" id="3060267at2759"/>
<organism evidence="2 3">
    <name type="scientific">Dendrothele bispora (strain CBS 962.96)</name>
    <dbReference type="NCBI Taxonomy" id="1314807"/>
    <lineage>
        <taxon>Eukaryota</taxon>
        <taxon>Fungi</taxon>
        <taxon>Dikarya</taxon>
        <taxon>Basidiomycota</taxon>
        <taxon>Agaricomycotina</taxon>
        <taxon>Agaricomycetes</taxon>
        <taxon>Agaricomycetidae</taxon>
        <taxon>Agaricales</taxon>
        <taxon>Agaricales incertae sedis</taxon>
        <taxon>Dendrothele</taxon>
    </lineage>
</organism>
<feature type="compositionally biased region" description="Pro residues" evidence="1">
    <location>
        <begin position="178"/>
        <end position="188"/>
    </location>
</feature>
<feature type="compositionally biased region" description="Low complexity" evidence="1">
    <location>
        <begin position="88"/>
        <end position="102"/>
    </location>
</feature>
<accession>A0A4S8MHI8</accession>
<keyword evidence="3" id="KW-1185">Reference proteome</keyword>
<feature type="region of interest" description="Disordered" evidence="1">
    <location>
        <begin position="167"/>
        <end position="234"/>
    </location>
</feature>
<feature type="region of interest" description="Disordered" evidence="1">
    <location>
        <begin position="979"/>
        <end position="1021"/>
    </location>
</feature>
<protein>
    <submittedName>
        <fullName evidence="2">Uncharacterized protein</fullName>
    </submittedName>
</protein>
<dbReference type="Proteomes" id="UP000297245">
    <property type="component" value="Unassembled WGS sequence"/>
</dbReference>
<feature type="compositionally biased region" description="Low complexity" evidence="1">
    <location>
        <begin position="609"/>
        <end position="618"/>
    </location>
</feature>
<evidence type="ECO:0000313" key="3">
    <source>
        <dbReference type="Proteomes" id="UP000297245"/>
    </source>
</evidence>
<feature type="region of interest" description="Disordered" evidence="1">
    <location>
        <begin position="83"/>
        <end position="102"/>
    </location>
</feature>
<feature type="region of interest" description="Disordered" evidence="1">
    <location>
        <begin position="563"/>
        <end position="719"/>
    </location>
</feature>
<feature type="region of interest" description="Disordered" evidence="1">
    <location>
        <begin position="1039"/>
        <end position="1061"/>
    </location>
</feature>
<dbReference type="EMBL" id="ML179087">
    <property type="protein sequence ID" value="THV01624.1"/>
    <property type="molecule type" value="Genomic_DNA"/>
</dbReference>
<feature type="compositionally biased region" description="Polar residues" evidence="1">
    <location>
        <begin position="167"/>
        <end position="177"/>
    </location>
</feature>
<feature type="compositionally biased region" description="Basic and acidic residues" evidence="1">
    <location>
        <begin position="640"/>
        <end position="670"/>
    </location>
</feature>
<reference evidence="2 3" key="1">
    <citation type="journal article" date="2019" name="Nat. Ecol. Evol.">
        <title>Megaphylogeny resolves global patterns of mushroom evolution.</title>
        <authorList>
            <person name="Varga T."/>
            <person name="Krizsan K."/>
            <person name="Foldi C."/>
            <person name="Dima B."/>
            <person name="Sanchez-Garcia M."/>
            <person name="Sanchez-Ramirez S."/>
            <person name="Szollosi G.J."/>
            <person name="Szarkandi J.G."/>
            <person name="Papp V."/>
            <person name="Albert L."/>
            <person name="Andreopoulos W."/>
            <person name="Angelini C."/>
            <person name="Antonin V."/>
            <person name="Barry K.W."/>
            <person name="Bougher N.L."/>
            <person name="Buchanan P."/>
            <person name="Buyck B."/>
            <person name="Bense V."/>
            <person name="Catcheside P."/>
            <person name="Chovatia M."/>
            <person name="Cooper J."/>
            <person name="Damon W."/>
            <person name="Desjardin D."/>
            <person name="Finy P."/>
            <person name="Geml J."/>
            <person name="Haridas S."/>
            <person name="Hughes K."/>
            <person name="Justo A."/>
            <person name="Karasinski D."/>
            <person name="Kautmanova I."/>
            <person name="Kiss B."/>
            <person name="Kocsube S."/>
            <person name="Kotiranta H."/>
            <person name="LaButti K.M."/>
            <person name="Lechner B.E."/>
            <person name="Liimatainen K."/>
            <person name="Lipzen A."/>
            <person name="Lukacs Z."/>
            <person name="Mihaltcheva S."/>
            <person name="Morgado L.N."/>
            <person name="Niskanen T."/>
            <person name="Noordeloos M.E."/>
            <person name="Ohm R.A."/>
            <person name="Ortiz-Santana B."/>
            <person name="Ovrebo C."/>
            <person name="Racz N."/>
            <person name="Riley R."/>
            <person name="Savchenko A."/>
            <person name="Shiryaev A."/>
            <person name="Soop K."/>
            <person name="Spirin V."/>
            <person name="Szebenyi C."/>
            <person name="Tomsovsky M."/>
            <person name="Tulloss R.E."/>
            <person name="Uehling J."/>
            <person name="Grigoriev I.V."/>
            <person name="Vagvolgyi C."/>
            <person name="Papp T."/>
            <person name="Martin F.M."/>
            <person name="Miettinen O."/>
            <person name="Hibbett D.S."/>
            <person name="Nagy L.G."/>
        </authorList>
    </citation>
    <scope>NUCLEOTIDE SEQUENCE [LARGE SCALE GENOMIC DNA]</scope>
    <source>
        <strain evidence="2 3">CBS 962.96</strain>
    </source>
</reference>
<feature type="compositionally biased region" description="Acidic residues" evidence="1">
    <location>
        <begin position="990"/>
        <end position="1002"/>
    </location>
</feature>
<name>A0A4S8MHI8_DENBC</name>
<proteinExistence type="predicted"/>
<sequence length="1061" mass="117592">MSPCDQTVPLLFTLPVVVTRTNSYIWPAELPLARGDFDRTHQTSFEILAAERARVHQMARVYTPPNSRLDDDARHLTQDYPTFGENLSRASSRSSTVSQASRSAYPGVSEEILERVSQAKTARIAARARYEAALATGNPSVILELEDQLSKTEDELKFARIERTRTKFSSQHINSPRSPLPPPLPVPPLLQNTSRSPLRQVSEGPAPSLEQGEELRTLGTRTDAKTDPEDEHLRVQVANKPEPARTESNRVKFSNQNVATLSRSPPPPLLVPPALLPLQFPLRLVPEDPAPYLEQGEGIREWTQRVNSVKDKFPAATVDRETAKVTDGPNSARSKRRDHVKLLDRHVGPKWSLPPPIPTSSPLLLEDPALPLEQGVEQRRMGHRTGTHEDELEIATTEHDCAKISGRPVANPPGLSVPPLILASPSLPPDFEEPALFLEREEPRRRMSNQIPGSKTGEVGIVGGGVERTRSVHGSHVQQFGRNGKEGRSTTSAVPLDRGQYIPTQDASMTVVRPVPHHEVPLTPVMQQLGESESMGVYRHPHARVQPSRGEDEGEVPYLVPPRYASRLPRSPSFLTTSTRGGADSSWLQPRGLVMPVQHIVGGFGGDPEGSSYGSSESDYGDRNGGGGRPPGWGDDDPGDLDHNYEGQSDDRQPRRGRHGKDSRNNEPRRGSCGGGPPGGDPPDDGEPEGGKDGNSKRSNRKDLKKRRGMTPFSEIPEEGSPHYDYEYFEYKVKPPTNSKKPLKEKVFTRFATLIEWRLFTRLKMVGDGKAQKNLINSIPKIELYKGQNSIVVLDRFLRDLIRHMEVHGLTGPSKTMDPEGTLVVTNEDTARTILMAANLTGAAQEWYQSFAERPPSSFQPGMKASAHRRTFLQVFRALFNRFITGAALKEALMLYEEVEYTTEGGIRQLLSDMKMYAEVMPVPPDEYRFKDSLIERLPQSMRRTILCDGISAINASLDEIMQRAIAVESGWEAEVYYDTTSSQRNVSESETDTGGESESEETQERGGSGDKAGQNYKYDLIPGGSNGRVYVDQKLASSLAQNTRQKEPKGYNNESLLNHT</sequence>
<feature type="compositionally biased region" description="Basic residues" evidence="1">
    <location>
        <begin position="698"/>
        <end position="709"/>
    </location>
</feature>
<feature type="compositionally biased region" description="Basic and acidic residues" evidence="1">
    <location>
        <begin position="222"/>
        <end position="234"/>
    </location>
</feature>
<evidence type="ECO:0000256" key="1">
    <source>
        <dbReference type="SAM" id="MobiDB-lite"/>
    </source>
</evidence>